<comment type="caution">
    <text evidence="1">The sequence shown here is derived from an EMBL/GenBank/DDBJ whole genome shotgun (WGS) entry which is preliminary data.</text>
</comment>
<dbReference type="RefSeq" id="WP_115931383.1">
    <property type="nucleotide sequence ID" value="NZ_QREH01000001.1"/>
</dbReference>
<evidence type="ECO:0000313" key="2">
    <source>
        <dbReference type="Proteomes" id="UP000256727"/>
    </source>
</evidence>
<evidence type="ECO:0008006" key="3">
    <source>
        <dbReference type="Google" id="ProtNLM"/>
    </source>
</evidence>
<dbReference type="AlphaFoldDB" id="A0A3D9LCQ8"/>
<gene>
    <name evidence="1" type="ORF">C8E99_1043</name>
</gene>
<reference evidence="1 2" key="1">
    <citation type="submission" date="2018-07" db="EMBL/GenBank/DDBJ databases">
        <title>Sequencing the genomes of 1000 actinobacteria strains.</title>
        <authorList>
            <person name="Klenk H.-P."/>
        </authorList>
    </citation>
    <scope>NUCLEOTIDE SEQUENCE [LARGE SCALE GENOMIC DNA]</scope>
    <source>
        <strain evidence="1 2">DSM 14442</strain>
    </source>
</reference>
<keyword evidence="2" id="KW-1185">Reference proteome</keyword>
<accession>A0A3D9LCQ8</accession>
<evidence type="ECO:0000313" key="1">
    <source>
        <dbReference type="EMBL" id="REE03237.1"/>
    </source>
</evidence>
<protein>
    <recommendedName>
        <fullName evidence="3">Leucine rich repeat (LRR) protein</fullName>
    </recommendedName>
</protein>
<organism evidence="1 2">
    <name type="scientific">Citricoccus muralis</name>
    <dbReference type="NCBI Taxonomy" id="169134"/>
    <lineage>
        <taxon>Bacteria</taxon>
        <taxon>Bacillati</taxon>
        <taxon>Actinomycetota</taxon>
        <taxon>Actinomycetes</taxon>
        <taxon>Micrococcales</taxon>
        <taxon>Micrococcaceae</taxon>
        <taxon>Citricoccus</taxon>
    </lineage>
</organism>
<dbReference type="Proteomes" id="UP000256727">
    <property type="component" value="Unassembled WGS sequence"/>
</dbReference>
<sequence length="183" mass="21017">MSESYWLRRKKEIVFQEVSWAPFEDDSLGWVRGIDADDDPLGPIPPGKDFSRLKSITAQWSEDLIPWLSLPSLKHVMVWRPTAATLEALDGTALTELRLQQPRTMPTAQHWPRMPQLKNLMLYGWKTVDLTDADFPALTYLTINDARVLTHLNMPAQQTTLKRVWIDNIRQVSVPADVWDVPA</sequence>
<name>A0A3D9LCQ8_9MICC</name>
<proteinExistence type="predicted"/>
<dbReference type="EMBL" id="QREH01000001">
    <property type="protein sequence ID" value="REE03237.1"/>
    <property type="molecule type" value="Genomic_DNA"/>
</dbReference>